<evidence type="ECO:0008006" key="4">
    <source>
        <dbReference type="Google" id="ProtNLM"/>
    </source>
</evidence>
<comment type="caution">
    <text evidence="2">The sequence shown here is derived from an EMBL/GenBank/DDBJ whole genome shotgun (WGS) entry which is preliminary data.</text>
</comment>
<keyword evidence="1" id="KW-1133">Transmembrane helix</keyword>
<keyword evidence="1" id="KW-0472">Membrane</keyword>
<dbReference type="AlphaFoldDB" id="A0A372JJY4"/>
<feature type="transmembrane region" description="Helical" evidence="1">
    <location>
        <begin position="6"/>
        <end position="26"/>
    </location>
</feature>
<proteinExistence type="predicted"/>
<dbReference type="EMBL" id="QURH01000332">
    <property type="protein sequence ID" value="RFU39618.1"/>
    <property type="molecule type" value="Genomic_DNA"/>
</dbReference>
<feature type="transmembrane region" description="Helical" evidence="1">
    <location>
        <begin position="76"/>
        <end position="99"/>
    </location>
</feature>
<name>A0A372JJY4_9ACTN</name>
<keyword evidence="1" id="KW-0812">Transmembrane</keyword>
<feature type="transmembrane region" description="Helical" evidence="1">
    <location>
        <begin position="47"/>
        <end position="64"/>
    </location>
</feature>
<gene>
    <name evidence="2" type="ORF">DZF91_21495</name>
</gene>
<dbReference type="RefSeq" id="WP_117359249.1">
    <property type="nucleotide sequence ID" value="NZ_QURH01000332.1"/>
</dbReference>
<feature type="transmembrane region" description="Helical" evidence="1">
    <location>
        <begin position="111"/>
        <end position="131"/>
    </location>
</feature>
<dbReference type="Proteomes" id="UP000261811">
    <property type="component" value="Unassembled WGS sequence"/>
</dbReference>
<evidence type="ECO:0000313" key="2">
    <source>
        <dbReference type="EMBL" id="RFU39618.1"/>
    </source>
</evidence>
<keyword evidence="3" id="KW-1185">Reference proteome</keyword>
<accession>A0A372JJY4</accession>
<dbReference type="OrthoDB" id="3540634at2"/>
<reference evidence="2 3" key="1">
    <citation type="submission" date="2018-08" db="EMBL/GenBank/DDBJ databases">
        <title>Actinomadura jelena sp. nov., a novel Actinomycete isolated from soil in Chad.</title>
        <authorList>
            <person name="Shi L."/>
        </authorList>
    </citation>
    <scope>NUCLEOTIDE SEQUENCE [LARGE SCALE GENOMIC DNA]</scope>
    <source>
        <strain evidence="2 3">NEAU-G17</strain>
    </source>
</reference>
<evidence type="ECO:0000256" key="1">
    <source>
        <dbReference type="SAM" id="Phobius"/>
    </source>
</evidence>
<organism evidence="2 3">
    <name type="scientific">Actinomadura logoneensis</name>
    <dbReference type="NCBI Taxonomy" id="2293572"/>
    <lineage>
        <taxon>Bacteria</taxon>
        <taxon>Bacillati</taxon>
        <taxon>Actinomycetota</taxon>
        <taxon>Actinomycetes</taxon>
        <taxon>Streptosporangiales</taxon>
        <taxon>Thermomonosporaceae</taxon>
        <taxon>Actinomadura</taxon>
    </lineage>
</organism>
<protein>
    <recommendedName>
        <fullName evidence="4">Integral membrane protein</fullName>
    </recommendedName>
</protein>
<evidence type="ECO:0000313" key="3">
    <source>
        <dbReference type="Proteomes" id="UP000261811"/>
    </source>
</evidence>
<sequence length="134" mass="14298">MEPVEVLPIVALLAIVTVEFGGHALLKFVTTDHDRLGELRERFFRAGHAHAGVLLVLTLAYFLYLPRARYSDGLEWTFGTVLLGGVLAQSGGFFVHLGIGRAGARSFGTTLTRIGALAIAVALVALAAGLIREL</sequence>